<dbReference type="EMBL" id="JBHULI010000022">
    <property type="protein sequence ID" value="MFD2531976.1"/>
    <property type="molecule type" value="Genomic_DNA"/>
</dbReference>
<proteinExistence type="predicted"/>
<keyword evidence="4" id="KW-1185">Reference proteome</keyword>
<dbReference type="PROSITE" id="PS01124">
    <property type="entry name" value="HTH_ARAC_FAMILY_2"/>
    <property type="match status" value="1"/>
</dbReference>
<evidence type="ECO:0000256" key="1">
    <source>
        <dbReference type="ARBA" id="ARBA00023125"/>
    </source>
</evidence>
<organism evidence="3 4">
    <name type="scientific">Gracilimonas halophila</name>
    <dbReference type="NCBI Taxonomy" id="1834464"/>
    <lineage>
        <taxon>Bacteria</taxon>
        <taxon>Pseudomonadati</taxon>
        <taxon>Balneolota</taxon>
        <taxon>Balneolia</taxon>
        <taxon>Balneolales</taxon>
        <taxon>Balneolaceae</taxon>
        <taxon>Gracilimonas</taxon>
    </lineage>
</organism>
<evidence type="ECO:0000313" key="3">
    <source>
        <dbReference type="EMBL" id="MFD2531976.1"/>
    </source>
</evidence>
<dbReference type="Pfam" id="PF12833">
    <property type="entry name" value="HTH_18"/>
    <property type="match status" value="1"/>
</dbReference>
<dbReference type="Gene3D" id="1.10.10.60">
    <property type="entry name" value="Homeodomain-like"/>
    <property type="match status" value="1"/>
</dbReference>
<evidence type="ECO:0000313" key="4">
    <source>
        <dbReference type="Proteomes" id="UP001597460"/>
    </source>
</evidence>
<name>A0ABW5JI52_9BACT</name>
<evidence type="ECO:0000259" key="2">
    <source>
        <dbReference type="PROSITE" id="PS01124"/>
    </source>
</evidence>
<dbReference type="Proteomes" id="UP001597460">
    <property type="component" value="Unassembled WGS sequence"/>
</dbReference>
<accession>A0ABW5JI52</accession>
<dbReference type="PANTHER" id="PTHR43280">
    <property type="entry name" value="ARAC-FAMILY TRANSCRIPTIONAL REGULATOR"/>
    <property type="match status" value="1"/>
</dbReference>
<dbReference type="SMART" id="SM00342">
    <property type="entry name" value="HTH_ARAC"/>
    <property type="match status" value="1"/>
</dbReference>
<dbReference type="PANTHER" id="PTHR43280:SF2">
    <property type="entry name" value="HTH-TYPE TRANSCRIPTIONAL REGULATOR EXSA"/>
    <property type="match status" value="1"/>
</dbReference>
<protein>
    <submittedName>
        <fullName evidence="3">Helix-turn-helix domain-containing protein</fullName>
    </submittedName>
</protein>
<dbReference type="InterPro" id="IPR018060">
    <property type="entry name" value="HTH_AraC"/>
</dbReference>
<keyword evidence="1" id="KW-0238">DNA-binding</keyword>
<sequence length="120" mass="14224">MKQPMEEALQIAQQHLKEIRTVTDWAEKMGYCCSKDFSRRFRNHYQARPSKILNSIKLKKAIHFLLKTNKTIYEIGYCELGIGDEKAFWQYMKYHTGYSPSEIKAMENSKVAKDLRKIKE</sequence>
<reference evidence="4" key="1">
    <citation type="journal article" date="2019" name="Int. J. Syst. Evol. Microbiol.">
        <title>The Global Catalogue of Microorganisms (GCM) 10K type strain sequencing project: providing services to taxonomists for standard genome sequencing and annotation.</title>
        <authorList>
            <consortium name="The Broad Institute Genomics Platform"/>
            <consortium name="The Broad Institute Genome Sequencing Center for Infectious Disease"/>
            <person name="Wu L."/>
            <person name="Ma J."/>
        </authorList>
    </citation>
    <scope>NUCLEOTIDE SEQUENCE [LARGE SCALE GENOMIC DNA]</scope>
    <source>
        <strain evidence="4">KCTC 52042</strain>
    </source>
</reference>
<feature type="domain" description="HTH araC/xylS-type" evidence="2">
    <location>
        <begin position="6"/>
        <end position="106"/>
    </location>
</feature>
<gene>
    <name evidence="3" type="ORF">ACFSVN_05930</name>
</gene>
<comment type="caution">
    <text evidence="3">The sequence shown here is derived from an EMBL/GenBank/DDBJ whole genome shotgun (WGS) entry which is preliminary data.</text>
</comment>